<dbReference type="Pfam" id="PF13687">
    <property type="entry name" value="DUF4153"/>
    <property type="match status" value="1"/>
</dbReference>
<dbReference type="RefSeq" id="WP_202095405.1">
    <property type="nucleotide sequence ID" value="NZ_CP061035.1"/>
</dbReference>
<feature type="compositionally biased region" description="Polar residues" evidence="1">
    <location>
        <begin position="501"/>
        <end position="513"/>
    </location>
</feature>
<keyword evidence="2" id="KW-1133">Transmembrane helix</keyword>
<feature type="transmembrane region" description="Helical" evidence="2">
    <location>
        <begin position="77"/>
        <end position="93"/>
    </location>
</feature>
<evidence type="ECO:0000256" key="1">
    <source>
        <dbReference type="SAM" id="MobiDB-lite"/>
    </source>
</evidence>
<reference evidence="4" key="1">
    <citation type="submission" date="2020-09" db="EMBL/GenBank/DDBJ databases">
        <title>Sphingomonas sp., a new species isolated from pork steak.</title>
        <authorList>
            <person name="Heidler von Heilborn D."/>
        </authorList>
    </citation>
    <scope>NUCLEOTIDE SEQUENCE [LARGE SCALE GENOMIC DNA]</scope>
</reference>
<dbReference type="InterPro" id="IPR025291">
    <property type="entry name" value="DUF4153"/>
</dbReference>
<proteinExistence type="predicted"/>
<keyword evidence="4" id="KW-1185">Reference proteome</keyword>
<feature type="compositionally biased region" description="Pro residues" evidence="1">
    <location>
        <begin position="488"/>
        <end position="499"/>
    </location>
</feature>
<evidence type="ECO:0000313" key="4">
    <source>
        <dbReference type="Proteomes" id="UP000595894"/>
    </source>
</evidence>
<feature type="transmembrane region" description="Helical" evidence="2">
    <location>
        <begin position="7"/>
        <end position="25"/>
    </location>
</feature>
<protein>
    <submittedName>
        <fullName evidence="3">DUF4173 domain-containing protein</fullName>
    </submittedName>
</protein>
<keyword evidence="2" id="KW-0472">Membrane</keyword>
<sequence>MTTRHGFGAKVAAIIVLIALADTLAFDGWGAIPGIFAVAWSIVLLMTVKPFRHRAGLAASVAAVSFAVILLEDPSLLAWTMFWTSLSLAALLTRHRFDDAWRWTQRLVLHIVCGIVTPFRDIRRLASVRRPAGRLDVPAIAKTLVIPVIGSVLFFTLFAGANPLIGAALARLELPSFAILLFHALLWVFVMFVVWPSLRPHPRATRLPLLRPAPRITDLPVGTLILSLIAFNLVFALQNGLDLAFLWSGAELPKGVSTVEYVHRGAYTLIATAILAGLFVLIALRPDSAAARSPVVRRLLVIWVAQNFILVASSVLRVLDYIETSMLTVLRISALAWMGLVATGLALICWRLLANRSSAWLINANALAATIVLTTASVVDLGAGAADWNVRHARTGKHLDLCYLRELGPSALLPLIALERRATGAAFKDRVAFVREQAYDKLSFAQSTPKLATWRGARRLETAKRLLGPTRLKSRGSSVGRSCDGTIIPPPPAPPPPPAAVQTTAPLTSATEQ</sequence>
<dbReference type="Proteomes" id="UP000595894">
    <property type="component" value="Chromosome"/>
</dbReference>
<feature type="transmembrane region" description="Helical" evidence="2">
    <location>
        <begin position="296"/>
        <end position="316"/>
    </location>
</feature>
<keyword evidence="2" id="KW-0812">Transmembrane</keyword>
<gene>
    <name evidence="3" type="ORF">H5J25_07540</name>
</gene>
<feature type="transmembrane region" description="Helical" evidence="2">
    <location>
        <begin position="177"/>
        <end position="198"/>
    </location>
</feature>
<evidence type="ECO:0000256" key="2">
    <source>
        <dbReference type="SAM" id="Phobius"/>
    </source>
</evidence>
<feature type="transmembrane region" description="Helical" evidence="2">
    <location>
        <begin position="55"/>
        <end position="71"/>
    </location>
</feature>
<feature type="transmembrane region" description="Helical" evidence="2">
    <location>
        <begin position="144"/>
        <end position="165"/>
    </location>
</feature>
<name>A0A974NX21_9SPHN</name>
<dbReference type="KEGG" id="sari:H5J25_07540"/>
<feature type="transmembrane region" description="Helical" evidence="2">
    <location>
        <begin position="261"/>
        <end position="284"/>
    </location>
</feature>
<feature type="transmembrane region" description="Helical" evidence="2">
    <location>
        <begin position="328"/>
        <end position="353"/>
    </location>
</feature>
<feature type="transmembrane region" description="Helical" evidence="2">
    <location>
        <begin position="31"/>
        <end position="48"/>
    </location>
</feature>
<dbReference type="AlphaFoldDB" id="A0A974NX21"/>
<feature type="transmembrane region" description="Helical" evidence="2">
    <location>
        <begin position="219"/>
        <end position="241"/>
    </location>
</feature>
<organism evidence="3 4">
    <name type="scientific">Sphingomonas aliaeris</name>
    <dbReference type="NCBI Taxonomy" id="2759526"/>
    <lineage>
        <taxon>Bacteria</taxon>
        <taxon>Pseudomonadati</taxon>
        <taxon>Pseudomonadota</taxon>
        <taxon>Alphaproteobacteria</taxon>
        <taxon>Sphingomonadales</taxon>
        <taxon>Sphingomonadaceae</taxon>
        <taxon>Sphingomonas</taxon>
    </lineage>
</organism>
<accession>A0A974NX21</accession>
<feature type="region of interest" description="Disordered" evidence="1">
    <location>
        <begin position="467"/>
        <end position="513"/>
    </location>
</feature>
<evidence type="ECO:0000313" key="3">
    <source>
        <dbReference type="EMBL" id="QQV78482.1"/>
    </source>
</evidence>
<dbReference type="EMBL" id="CP061035">
    <property type="protein sequence ID" value="QQV78482.1"/>
    <property type="molecule type" value="Genomic_DNA"/>
</dbReference>